<keyword evidence="5" id="KW-1185">Reference proteome</keyword>
<dbReference type="Proteomes" id="UP000324143">
    <property type="component" value="Unassembled WGS sequence"/>
</dbReference>
<dbReference type="InterPro" id="IPR044725">
    <property type="entry name" value="CBSX3_CBS_dom"/>
</dbReference>
<dbReference type="AlphaFoldDB" id="A0A5D0MH45"/>
<evidence type="ECO:0000259" key="3">
    <source>
        <dbReference type="PROSITE" id="PS51371"/>
    </source>
</evidence>
<dbReference type="Gene3D" id="3.10.580.10">
    <property type="entry name" value="CBS-domain"/>
    <property type="match status" value="1"/>
</dbReference>
<dbReference type="Pfam" id="PF00571">
    <property type="entry name" value="CBS"/>
    <property type="match status" value="2"/>
</dbReference>
<evidence type="ECO:0000256" key="2">
    <source>
        <dbReference type="PROSITE-ProRule" id="PRU00703"/>
    </source>
</evidence>
<evidence type="ECO:0000313" key="4">
    <source>
        <dbReference type="EMBL" id="TYB31722.1"/>
    </source>
</evidence>
<reference evidence="4" key="1">
    <citation type="submission" date="2019-08" db="EMBL/GenBank/DDBJ databases">
        <title>Genomic characterization of a novel candidate phylum (ARYD3) from a high temperature, high salinity tertiary oil reservoir in north central Oklahoma, USA.</title>
        <authorList>
            <person name="Youssef N.H."/>
            <person name="Yadav A."/>
            <person name="Elshahed M.S."/>
        </authorList>
    </citation>
    <scope>NUCLEOTIDE SEQUENCE [LARGE SCALE GENOMIC DNA]</scope>
    <source>
        <strain evidence="4">ARYD3</strain>
    </source>
</reference>
<protein>
    <submittedName>
        <fullName evidence="4">CBS domain-containing protein</fullName>
    </submittedName>
</protein>
<dbReference type="InterPro" id="IPR000644">
    <property type="entry name" value="CBS_dom"/>
</dbReference>
<feature type="domain" description="CBS" evidence="3">
    <location>
        <begin position="8"/>
        <end position="73"/>
    </location>
</feature>
<accession>A0A5D0MH45</accession>
<feature type="domain" description="CBS" evidence="3">
    <location>
        <begin position="77"/>
        <end position="135"/>
    </location>
</feature>
<dbReference type="PANTHER" id="PTHR43080">
    <property type="entry name" value="CBS DOMAIN-CONTAINING PROTEIN CBSX3, MITOCHONDRIAL"/>
    <property type="match status" value="1"/>
</dbReference>
<dbReference type="InterPro" id="IPR051257">
    <property type="entry name" value="Diverse_CBS-Domain"/>
</dbReference>
<dbReference type="CDD" id="cd04623">
    <property type="entry name" value="CBS_pair_bac_euk"/>
    <property type="match status" value="1"/>
</dbReference>
<organism evidence="4 5">
    <name type="scientific">Candidatus Mcinerneyibacterium aminivorans</name>
    <dbReference type="NCBI Taxonomy" id="2703815"/>
    <lineage>
        <taxon>Bacteria</taxon>
        <taxon>Candidatus Macinerneyibacteriota</taxon>
        <taxon>Candidatus Mcinerneyibacteria</taxon>
        <taxon>Candidatus Mcinerneyibacteriales</taxon>
        <taxon>Candidatus Mcinerneyibacteriaceae</taxon>
        <taxon>Candidatus Mcinerneyibacterium</taxon>
    </lineage>
</organism>
<gene>
    <name evidence="4" type="ORF">FXF47_02310</name>
</gene>
<dbReference type="PROSITE" id="PS51371">
    <property type="entry name" value="CBS"/>
    <property type="match status" value="2"/>
</dbReference>
<evidence type="ECO:0000313" key="5">
    <source>
        <dbReference type="Proteomes" id="UP000324143"/>
    </source>
</evidence>
<dbReference type="SUPFAM" id="SSF54631">
    <property type="entry name" value="CBS-domain pair"/>
    <property type="match status" value="1"/>
</dbReference>
<proteinExistence type="predicted"/>
<sequence length="150" mass="17162">MKTIESIIKKKGDEVFSIGDDKKLLEAVKLLNEKKIGALLILNDKKQIEGIISERDILREVDHDEGIIKNVDIKNVMTKKENIIVAHLKDDIDYAMSVMLKNKIRHLPVLDEEGNLEGIISIGDVLKSELNEYDRENKYLKDYISGKYPV</sequence>
<dbReference type="EMBL" id="VSIX01000029">
    <property type="protein sequence ID" value="TYB31722.1"/>
    <property type="molecule type" value="Genomic_DNA"/>
</dbReference>
<dbReference type="InterPro" id="IPR046342">
    <property type="entry name" value="CBS_dom_sf"/>
</dbReference>
<comment type="caution">
    <text evidence="4">The sequence shown here is derived from an EMBL/GenBank/DDBJ whole genome shotgun (WGS) entry which is preliminary data.</text>
</comment>
<dbReference type="SMART" id="SM00116">
    <property type="entry name" value="CBS"/>
    <property type="match status" value="2"/>
</dbReference>
<keyword evidence="1 2" id="KW-0129">CBS domain</keyword>
<dbReference type="PANTHER" id="PTHR43080:SF2">
    <property type="entry name" value="CBS DOMAIN-CONTAINING PROTEIN"/>
    <property type="match status" value="1"/>
</dbReference>
<name>A0A5D0MH45_9BACT</name>
<evidence type="ECO:0000256" key="1">
    <source>
        <dbReference type="ARBA" id="ARBA00023122"/>
    </source>
</evidence>